<dbReference type="InterPro" id="IPR019525">
    <property type="entry name" value="Nrf1_NLS/DNA-bd_dimer"/>
</dbReference>
<proteinExistence type="predicted"/>
<dbReference type="Proteomes" id="UP000250275">
    <property type="component" value="Unassembled WGS sequence"/>
</dbReference>
<dbReference type="Pfam" id="PF10491">
    <property type="entry name" value="Nrf1_DNA-bind"/>
    <property type="match status" value="1"/>
</dbReference>
<reference evidence="3 4" key="1">
    <citation type="submission" date="2015-07" db="EMBL/GenBank/DDBJ databases">
        <title>The genome of Eufriesea mexicana.</title>
        <authorList>
            <person name="Pan H."/>
            <person name="Kapheim K."/>
        </authorList>
    </citation>
    <scope>NUCLEOTIDE SEQUENCE [LARGE SCALE GENOMIC DNA]</scope>
    <source>
        <strain evidence="3">0111107269</strain>
        <tissue evidence="3">Whole body</tissue>
    </source>
</reference>
<evidence type="ECO:0000259" key="2">
    <source>
        <dbReference type="Pfam" id="PF10491"/>
    </source>
</evidence>
<evidence type="ECO:0000313" key="3">
    <source>
        <dbReference type="EMBL" id="OAD62488.1"/>
    </source>
</evidence>
<feature type="region of interest" description="Disordered" evidence="1">
    <location>
        <begin position="468"/>
        <end position="489"/>
    </location>
</feature>
<dbReference type="GO" id="GO:0003677">
    <property type="term" value="F:DNA binding"/>
    <property type="evidence" value="ECO:0007669"/>
    <property type="project" value="UniProtKB-KW"/>
</dbReference>
<organism evidence="3 4">
    <name type="scientific">Eufriesea mexicana</name>
    <dbReference type="NCBI Taxonomy" id="516756"/>
    <lineage>
        <taxon>Eukaryota</taxon>
        <taxon>Metazoa</taxon>
        <taxon>Ecdysozoa</taxon>
        <taxon>Arthropoda</taxon>
        <taxon>Hexapoda</taxon>
        <taxon>Insecta</taxon>
        <taxon>Pterygota</taxon>
        <taxon>Neoptera</taxon>
        <taxon>Endopterygota</taxon>
        <taxon>Hymenoptera</taxon>
        <taxon>Apocrita</taxon>
        <taxon>Aculeata</taxon>
        <taxon>Apoidea</taxon>
        <taxon>Anthophila</taxon>
        <taxon>Apidae</taxon>
        <taxon>Eufriesea</taxon>
    </lineage>
</organism>
<dbReference type="AlphaFoldDB" id="A0A310SI81"/>
<dbReference type="OrthoDB" id="6288734at2759"/>
<name>A0A310SI81_9HYME</name>
<keyword evidence="4" id="KW-1185">Reference proteome</keyword>
<sequence>MRYSMLQEQEYGVALPQNRLSREMNESVMVDTDTIESKNNSSLEESSVVSNLPLLFANGHPTSLEKITLTQLERFITFMVQCSLGHDTTEVISEPRWWPKEVKFSNPLTRPKRVNDNWMANLKKLVFRCYTYHRSEYLLRFCSYLARYPQEDLEYVNNWDSTTSLYHKNTGKLLVTFRNENMTYDRRCGSPRKKLLSCSGVISSYSNKSKQQQHSIMMVEHAPTEDIYLCDNCDAEYVCPEKMKEHERICYEQEQNGGNSRPTTPDLPIVEPELRQDQFLEYFQLCSIKSESETKTIEVNNGATVNNNNIIRSTSRRVRGSINFTRCSTIPFSSPAGILLAKKSKAMTQETQQERLERIERHLIAPVLNSSSKPKWLETDVNHDRWIVTYKPNREKLACDYVHQYKFVNSVKKKPMLSIQSQLLYVVCRPVFVLVKRLTQEQIHDLKRNSPRYRCLIRNVSINGKETITEDEEKARPNVSSKRKAPNDENDMNAMIENEKVVCNEINTREFTIIKGKSLCDENNTTVIQSIKETALRVKPSVINLCSSDEEEGPCNPTSLDENKDPMKRVSENVTESLLQKLSSAQLELKPCICSTQEKSERLSDNTLNNDDKMYTNKYHNSTMLSTRTSLSPILRSAP</sequence>
<protein>
    <submittedName>
        <fullName evidence="3">DNA-binding protein Ewg</fullName>
    </submittedName>
</protein>
<feature type="domain" description="Nuclear respiratory factor 1 NLS/DNA-binding dimerisation" evidence="2">
    <location>
        <begin position="21"/>
        <end position="140"/>
    </location>
</feature>
<evidence type="ECO:0000313" key="4">
    <source>
        <dbReference type="Proteomes" id="UP000250275"/>
    </source>
</evidence>
<accession>A0A310SI81</accession>
<dbReference type="EMBL" id="KQ759866">
    <property type="protein sequence ID" value="OAD62488.1"/>
    <property type="molecule type" value="Genomic_DNA"/>
</dbReference>
<evidence type="ECO:0000256" key="1">
    <source>
        <dbReference type="SAM" id="MobiDB-lite"/>
    </source>
</evidence>
<gene>
    <name evidence="3" type="ORF">WN48_07141</name>
</gene>
<keyword evidence="3" id="KW-0238">DNA-binding</keyword>